<proteinExistence type="predicted"/>
<dbReference type="Proteomes" id="UP000318296">
    <property type="component" value="Unassembled WGS sequence"/>
</dbReference>
<dbReference type="AlphaFoldDB" id="A0A554LCY4"/>
<gene>
    <name evidence="1" type="ORF">CEN92_436</name>
</gene>
<name>A0A554LCY4_9BACT</name>
<organism evidence="1 2">
    <name type="scientific">Candidatus Berkelbacteria bacterium Licking1014_96</name>
    <dbReference type="NCBI Taxonomy" id="2017149"/>
    <lineage>
        <taxon>Bacteria</taxon>
        <taxon>Candidatus Berkelbacteria</taxon>
    </lineage>
</organism>
<evidence type="ECO:0000313" key="2">
    <source>
        <dbReference type="Proteomes" id="UP000318296"/>
    </source>
</evidence>
<comment type="caution">
    <text evidence="1">The sequence shown here is derived from an EMBL/GenBank/DDBJ whole genome shotgun (WGS) entry which is preliminary data.</text>
</comment>
<protein>
    <submittedName>
        <fullName evidence="1">Uncharacterized protein</fullName>
    </submittedName>
</protein>
<reference evidence="1 2" key="1">
    <citation type="submission" date="2017-07" db="EMBL/GenBank/DDBJ databases">
        <title>Mechanisms for carbon and nitrogen cycling indicate functional differentiation within the Candidate Phyla Radiation.</title>
        <authorList>
            <person name="Danczak R.E."/>
            <person name="Johnston M.D."/>
            <person name="Kenah C."/>
            <person name="Slattery M."/>
            <person name="Wrighton K.C."/>
            <person name="Wilkins M.J."/>
        </authorList>
    </citation>
    <scope>NUCLEOTIDE SEQUENCE [LARGE SCALE GENOMIC DNA]</scope>
    <source>
        <strain evidence="1">Licking1014_96</strain>
    </source>
</reference>
<dbReference type="EMBL" id="VMGH01000072">
    <property type="protein sequence ID" value="TSC90625.1"/>
    <property type="molecule type" value="Genomic_DNA"/>
</dbReference>
<evidence type="ECO:0000313" key="1">
    <source>
        <dbReference type="EMBL" id="TSC90625.1"/>
    </source>
</evidence>
<accession>A0A554LCY4</accession>
<sequence length="102" mass="11617">MREPGQVFLEMARKSVLVVEREDWGREDWRIGGGTRFYRLTDLVLLDRSIPANVPGTLYHFFSTTSERDTVAVVEVDVVNEAIVERAAREAALGMMDSPVYR</sequence>